<proteinExistence type="inferred from homology"/>
<dbReference type="EMBL" id="AP011532">
    <property type="protein sequence ID" value="BAI60618.1"/>
    <property type="molecule type" value="Genomic_DNA"/>
</dbReference>
<name>D1YVZ6_METPS</name>
<keyword evidence="3" id="KW-0808">Transferase</keyword>
<keyword evidence="5" id="KW-1185">Reference proteome</keyword>
<reference evidence="5" key="3">
    <citation type="journal article" date="2011" name="PLoS ONE">
        <title>Genome sequence of a mesophilic hydrogenotrophic methanogen Methanocella paludicola, the first cultivated representative of the order Methanocellales.</title>
        <authorList>
            <person name="Sakai S."/>
            <person name="Takaki Y."/>
            <person name="Shimamura S."/>
            <person name="Sekine M."/>
            <person name="Tajima T."/>
            <person name="Kosugi H."/>
            <person name="Ichikawa N."/>
            <person name="Tasumi E."/>
            <person name="Hiraki A.T."/>
            <person name="Shimizu A."/>
            <person name="Kato Y."/>
            <person name="Nishiko R."/>
            <person name="Mori K."/>
            <person name="Fujita N."/>
            <person name="Imachi H."/>
            <person name="Takai K."/>
        </authorList>
    </citation>
    <scope>NUCLEOTIDE SEQUENCE [LARGE SCALE GENOMIC DNA]</scope>
    <source>
        <strain evidence="5">DSM 17711 / JCM 13418 / NBRC 101707 / SANAE</strain>
    </source>
</reference>
<keyword evidence="2" id="KW-0489">Methyltransferase</keyword>
<dbReference type="STRING" id="304371.MCP_0546"/>
<dbReference type="InterPro" id="IPR023467">
    <property type="entry name" value="MeTrfase_MtrH/MtxH"/>
</dbReference>
<dbReference type="PIRSF" id="PIRSF004960">
    <property type="entry name" value="MtrH_MtxH"/>
    <property type="match status" value="1"/>
</dbReference>
<dbReference type="InterPro" id="IPR011005">
    <property type="entry name" value="Dihydropteroate_synth-like_sf"/>
</dbReference>
<evidence type="ECO:0000256" key="1">
    <source>
        <dbReference type="ARBA" id="ARBA00006230"/>
    </source>
</evidence>
<dbReference type="eggNOG" id="arCOG04336">
    <property type="taxonomic scope" value="Archaea"/>
</dbReference>
<dbReference type="GO" id="GO:0006730">
    <property type="term" value="P:one-carbon metabolic process"/>
    <property type="evidence" value="ECO:0007669"/>
    <property type="project" value="InterPro"/>
</dbReference>
<dbReference type="OrthoDB" id="18811at2157"/>
<comment type="similarity">
    <text evidence="1">Belongs to the MtrH family.</text>
</comment>
<accession>D1YVZ6</accession>
<reference evidence="4 5" key="1">
    <citation type="journal article" date="2007" name="Appl. Environ. Microbiol.">
        <title>Isolation of key methanogens for global methane emission from rice paddy fields: a novel isolate affiliated with the clone cluster rice cluster I.</title>
        <authorList>
            <person name="Sakai S."/>
            <person name="Imachi H."/>
            <person name="Sekiguchi Y."/>
            <person name="Ohashi A."/>
            <person name="Harada H."/>
            <person name="Kamagata Y."/>
        </authorList>
    </citation>
    <scope>NUCLEOTIDE SEQUENCE [LARGE SCALE GENOMIC DNA]</scope>
    <source>
        <strain evidence="5">DSM 17711 / JCM 13418 / NBRC 101707 / SANAE</strain>
    </source>
</reference>
<dbReference type="FunCoup" id="D1YVZ6">
    <property type="interactions" value="52"/>
</dbReference>
<protein>
    <submittedName>
        <fullName evidence="4">Tetrahydromethanopterin S-methyltransferase subunit H</fullName>
    </submittedName>
</protein>
<reference evidence="4 5" key="2">
    <citation type="journal article" date="2008" name="Int. J. Syst. Evol. Microbiol.">
        <title>Methanocella paludicola gen. nov., sp. nov., a methane-producing archaeon, the first isolate of the lineage 'Rice Cluster I', and proposal of the new archaeal order Methanocellales ord. nov.</title>
        <authorList>
            <person name="Sakai S."/>
            <person name="Imachi H."/>
            <person name="Hanada S."/>
            <person name="Ohashi A."/>
            <person name="Harada H."/>
            <person name="Kamagata Y."/>
        </authorList>
    </citation>
    <scope>NUCLEOTIDE SEQUENCE [LARGE SCALE GENOMIC DNA]</scope>
    <source>
        <strain evidence="5">DSM 17711 / JCM 13418 / NBRC 101707 / SANAE</strain>
    </source>
</reference>
<evidence type="ECO:0000313" key="4">
    <source>
        <dbReference type="EMBL" id="BAI60618.1"/>
    </source>
</evidence>
<gene>
    <name evidence="4" type="primary">mtrH</name>
    <name evidence="4" type="ordered locus">MCP_0546</name>
</gene>
<dbReference type="NCBIfam" id="TIGR01114">
    <property type="entry name" value="mtrH"/>
    <property type="match status" value="1"/>
</dbReference>
<organism evidence="4 5">
    <name type="scientific">Methanocella paludicola (strain DSM 17711 / JCM 13418 / NBRC 101707 / SANAE)</name>
    <dbReference type="NCBI Taxonomy" id="304371"/>
    <lineage>
        <taxon>Archaea</taxon>
        <taxon>Methanobacteriati</taxon>
        <taxon>Methanobacteriota</taxon>
        <taxon>Stenosarchaea group</taxon>
        <taxon>Methanomicrobia</taxon>
        <taxon>Methanocellales</taxon>
        <taxon>Methanocellaceae</taxon>
        <taxon>Methanocella</taxon>
    </lineage>
</organism>
<evidence type="ECO:0000256" key="3">
    <source>
        <dbReference type="ARBA" id="ARBA00022679"/>
    </source>
</evidence>
<dbReference type="SUPFAM" id="SSF51717">
    <property type="entry name" value="Dihydropteroate synthetase-like"/>
    <property type="match status" value="1"/>
</dbReference>
<dbReference type="InterPro" id="IPR028342">
    <property type="entry name" value="MtrH"/>
</dbReference>
<evidence type="ECO:0000256" key="2">
    <source>
        <dbReference type="ARBA" id="ARBA00022603"/>
    </source>
</evidence>
<dbReference type="AlphaFoldDB" id="D1YVZ6"/>
<dbReference type="GO" id="GO:0008168">
    <property type="term" value="F:methyltransferase activity"/>
    <property type="evidence" value="ECO:0007669"/>
    <property type="project" value="UniProtKB-KW"/>
</dbReference>
<dbReference type="GO" id="GO:0032259">
    <property type="term" value="P:methylation"/>
    <property type="evidence" value="ECO:0007669"/>
    <property type="project" value="UniProtKB-KW"/>
</dbReference>
<dbReference type="KEGG" id="mpd:MCP_0546"/>
<dbReference type="InParanoid" id="D1YVZ6"/>
<dbReference type="GeneID" id="8682984"/>
<dbReference type="RefSeq" id="WP_012899298.1">
    <property type="nucleotide sequence ID" value="NC_013665.1"/>
</dbReference>
<dbReference type="Pfam" id="PF02007">
    <property type="entry name" value="MtrH"/>
    <property type="match status" value="1"/>
</dbReference>
<dbReference type="Proteomes" id="UP000001882">
    <property type="component" value="Chromosome"/>
</dbReference>
<evidence type="ECO:0000313" key="5">
    <source>
        <dbReference type="Proteomes" id="UP000001882"/>
    </source>
</evidence>
<sequence>MFKYDTPQKVYEVGRAKVGGNPGEYPTVLAGSIFYNKEPIFASKEDSAKGIFNKEGAEKLIRQQEEMSDITGNKVWVQIVSETEESMIKYIEWYSNVGKDAFLVDSTVASARIAGAKKADEIGISDRVIYNSINAAAQQAEMDAIKPLKFTSAIILGFNAVDMSVKGRMEMFTKGGAGQAKGMLTLGTEKGITRPLLDVAATPLGSGSGATYRSIFAVKSQLGEPVGGGYHNIPSAWAWLKKFKKQPGKEGAYMPSDIGSNLVAITLGCNFCLYGPIEHSVEVFPAVAMNDIIVAEAAKDLGTAPLSEVNPLTKLA</sequence>